<dbReference type="CDD" id="cd02440">
    <property type="entry name" value="AdoMet_MTases"/>
    <property type="match status" value="1"/>
</dbReference>
<name>A0A1G2GAP3_9BACT</name>
<dbReference type="PANTHER" id="PTHR45128">
    <property type="entry name" value="METHYLTRANSFERASE TYPE 11"/>
    <property type="match status" value="1"/>
</dbReference>
<sequence>MPFLHPSIVNQYLEILPGMRIADFGCGSGHWAIILARAVGPSGKVFAIDVQESALEATRAQARMAHIANIETVRANVELPGATMFKSETIDAVMISNMLFQADKKEHIAAEAARIVKQSGRVFLIDWDTATKSTSPLGPPFKQRVTRQNAEQLFVSNGFHFEKEFNAGEHHYGLIFRK</sequence>
<reference evidence="2 3" key="1">
    <citation type="journal article" date="2016" name="Nat. Commun.">
        <title>Thousands of microbial genomes shed light on interconnected biogeochemical processes in an aquifer system.</title>
        <authorList>
            <person name="Anantharaman K."/>
            <person name="Brown C.T."/>
            <person name="Hug L.A."/>
            <person name="Sharon I."/>
            <person name="Castelle C.J."/>
            <person name="Probst A.J."/>
            <person name="Thomas B.C."/>
            <person name="Singh A."/>
            <person name="Wilkins M.J."/>
            <person name="Karaoz U."/>
            <person name="Brodie E.L."/>
            <person name="Williams K.H."/>
            <person name="Hubbard S.S."/>
            <person name="Banfield J.F."/>
        </authorList>
    </citation>
    <scope>NUCLEOTIDE SEQUENCE [LARGE SCALE GENOMIC DNA]</scope>
</reference>
<evidence type="ECO:0000259" key="1">
    <source>
        <dbReference type="Pfam" id="PF13649"/>
    </source>
</evidence>
<feature type="domain" description="Methyltransferase" evidence="1">
    <location>
        <begin position="21"/>
        <end position="120"/>
    </location>
</feature>
<dbReference type="Gene3D" id="3.40.50.150">
    <property type="entry name" value="Vaccinia Virus protein VP39"/>
    <property type="match status" value="1"/>
</dbReference>
<evidence type="ECO:0000313" key="2">
    <source>
        <dbReference type="EMBL" id="OGZ47325.1"/>
    </source>
</evidence>
<dbReference type="Pfam" id="PF13649">
    <property type="entry name" value="Methyltransf_25"/>
    <property type="match status" value="1"/>
</dbReference>
<dbReference type="STRING" id="1802117.A3J54_03470"/>
<dbReference type="Proteomes" id="UP000176576">
    <property type="component" value="Unassembled WGS sequence"/>
</dbReference>
<dbReference type="InterPro" id="IPR041698">
    <property type="entry name" value="Methyltransf_25"/>
</dbReference>
<dbReference type="AlphaFoldDB" id="A0A1G2GAP3"/>
<dbReference type="InterPro" id="IPR053173">
    <property type="entry name" value="SAM-binding_MTase"/>
</dbReference>
<dbReference type="EMBL" id="MHNN01000002">
    <property type="protein sequence ID" value="OGZ47325.1"/>
    <property type="molecule type" value="Genomic_DNA"/>
</dbReference>
<organism evidence="2 3">
    <name type="scientific">Candidatus Ryanbacteria bacterium RIFCSPHIGHO2_02_FULL_45_13b</name>
    <dbReference type="NCBI Taxonomy" id="1802117"/>
    <lineage>
        <taxon>Bacteria</taxon>
        <taxon>Candidatus Ryaniibacteriota</taxon>
    </lineage>
</organism>
<gene>
    <name evidence="2" type="ORF">A3J54_03470</name>
</gene>
<protein>
    <recommendedName>
        <fullName evidence="1">Methyltransferase domain-containing protein</fullName>
    </recommendedName>
</protein>
<dbReference type="InterPro" id="IPR029063">
    <property type="entry name" value="SAM-dependent_MTases_sf"/>
</dbReference>
<dbReference type="PANTHER" id="PTHR45128:SF1">
    <property type="entry name" value="S-ADENOSYLMETHIONINE-DEPENDENT METHYLTRANSFERASE RV2258C"/>
    <property type="match status" value="1"/>
</dbReference>
<comment type="caution">
    <text evidence="2">The sequence shown here is derived from an EMBL/GenBank/DDBJ whole genome shotgun (WGS) entry which is preliminary data.</text>
</comment>
<accession>A0A1G2GAP3</accession>
<dbReference type="SUPFAM" id="SSF53335">
    <property type="entry name" value="S-adenosyl-L-methionine-dependent methyltransferases"/>
    <property type="match status" value="1"/>
</dbReference>
<proteinExistence type="predicted"/>
<evidence type="ECO:0000313" key="3">
    <source>
        <dbReference type="Proteomes" id="UP000176576"/>
    </source>
</evidence>